<dbReference type="GO" id="GO:0016811">
    <property type="term" value="F:hydrolase activity, acting on carbon-nitrogen (but not peptide) bonds, in linear amides"/>
    <property type="evidence" value="ECO:0007669"/>
    <property type="project" value="TreeGrafter"/>
</dbReference>
<evidence type="ECO:0000313" key="2">
    <source>
        <dbReference type="Proteomes" id="UP000178419"/>
    </source>
</evidence>
<comment type="caution">
    <text evidence="1">The sequence shown here is derived from an EMBL/GenBank/DDBJ whole genome shotgun (WGS) entry which is preliminary data.</text>
</comment>
<dbReference type="PANTHER" id="PTHR12993:SF11">
    <property type="entry name" value="N-ACETYLGLUCOSAMINYL-PHOSPHATIDYLINOSITOL DE-N-ACETYLASE"/>
    <property type="match status" value="1"/>
</dbReference>
<evidence type="ECO:0008006" key="3">
    <source>
        <dbReference type="Google" id="ProtNLM"/>
    </source>
</evidence>
<sequence length="243" mass="27781">MMNLRALLKNSTKILAVFPHPDDESFVSAGLFQVAQEFGIETFLITLTKGEKGENSFQEGDLSKIREKELKLSAKILGIDKVDLWNYSDAGLRDSKKGWVTKLKAKIVSLKPDIILTFDHSGITGHPDHIIVSVEILAIVKSMKKKPVLLWRVPDEQEKTYFKDNGALPYASEPTHNLDLSFIKSLKKVLAIFSHKSQMKDFRFKLQILEWFLFDHKELYIEVDLGKPHTHRFVFVKTGKKSV</sequence>
<dbReference type="AlphaFoldDB" id="A0A1F7XYS3"/>
<dbReference type="InterPro" id="IPR003737">
    <property type="entry name" value="GlcNAc_PI_deacetylase-related"/>
</dbReference>
<dbReference type="InterPro" id="IPR024078">
    <property type="entry name" value="LmbE-like_dom_sf"/>
</dbReference>
<dbReference type="PANTHER" id="PTHR12993">
    <property type="entry name" value="N-ACETYLGLUCOSAMINYL-PHOSPHATIDYLINOSITOL DE-N-ACETYLASE-RELATED"/>
    <property type="match status" value="1"/>
</dbReference>
<proteinExistence type="predicted"/>
<organism evidence="1 2">
    <name type="scientific">Candidatus Woesebacteria bacterium RIFCSPHIGHO2_01_FULL_38_9</name>
    <dbReference type="NCBI Taxonomy" id="1802492"/>
    <lineage>
        <taxon>Bacteria</taxon>
        <taxon>Candidatus Woeseibacteriota</taxon>
    </lineage>
</organism>
<dbReference type="SUPFAM" id="SSF102588">
    <property type="entry name" value="LmbE-like"/>
    <property type="match status" value="1"/>
</dbReference>
<name>A0A1F7XYS3_9BACT</name>
<reference evidence="1 2" key="1">
    <citation type="journal article" date="2016" name="Nat. Commun.">
        <title>Thousands of microbial genomes shed light on interconnected biogeochemical processes in an aquifer system.</title>
        <authorList>
            <person name="Anantharaman K."/>
            <person name="Brown C.T."/>
            <person name="Hug L.A."/>
            <person name="Sharon I."/>
            <person name="Castelle C.J."/>
            <person name="Probst A.J."/>
            <person name="Thomas B.C."/>
            <person name="Singh A."/>
            <person name="Wilkins M.J."/>
            <person name="Karaoz U."/>
            <person name="Brodie E.L."/>
            <person name="Williams K.H."/>
            <person name="Hubbard S.S."/>
            <person name="Banfield J.F."/>
        </authorList>
    </citation>
    <scope>NUCLEOTIDE SEQUENCE [LARGE SCALE GENOMIC DNA]</scope>
</reference>
<accession>A0A1F7XYS3</accession>
<dbReference type="Pfam" id="PF02585">
    <property type="entry name" value="PIG-L"/>
    <property type="match status" value="1"/>
</dbReference>
<gene>
    <name evidence="1" type="ORF">A2714_01125</name>
</gene>
<dbReference type="Proteomes" id="UP000178419">
    <property type="component" value="Unassembled WGS sequence"/>
</dbReference>
<evidence type="ECO:0000313" key="1">
    <source>
        <dbReference type="EMBL" id="OGM20183.1"/>
    </source>
</evidence>
<protein>
    <recommendedName>
        <fullName evidence="3">GlcNAc-PI de-N-acetylase</fullName>
    </recommendedName>
</protein>
<dbReference type="Gene3D" id="3.40.50.10320">
    <property type="entry name" value="LmbE-like"/>
    <property type="match status" value="1"/>
</dbReference>
<dbReference type="EMBL" id="MGGE01000049">
    <property type="protein sequence ID" value="OGM20183.1"/>
    <property type="molecule type" value="Genomic_DNA"/>
</dbReference>